<evidence type="ECO:0000313" key="2">
    <source>
        <dbReference type="Proteomes" id="UP000298642"/>
    </source>
</evidence>
<organism evidence="1 2">
    <name type="scientific">Dysosmobacter welbionis</name>
    <dbReference type="NCBI Taxonomy" id="2093857"/>
    <lineage>
        <taxon>Bacteria</taxon>
        <taxon>Bacillati</taxon>
        <taxon>Bacillota</taxon>
        <taxon>Clostridia</taxon>
        <taxon>Eubacteriales</taxon>
        <taxon>Oscillospiraceae</taxon>
        <taxon>Dysosmobacter</taxon>
    </lineage>
</organism>
<dbReference type="Proteomes" id="UP000298642">
    <property type="component" value="Chromosome"/>
</dbReference>
<dbReference type="Gene3D" id="3.50.30.50">
    <property type="entry name" value="Putative cyclase"/>
    <property type="match status" value="1"/>
</dbReference>
<dbReference type="PANTHER" id="PTHR31118:SF12">
    <property type="entry name" value="CYCLASE-LIKE PROTEIN 2"/>
    <property type="match status" value="1"/>
</dbReference>
<dbReference type="EMBL" id="CP034413">
    <property type="protein sequence ID" value="QCI60142.1"/>
    <property type="molecule type" value="Genomic_DNA"/>
</dbReference>
<proteinExistence type="predicted"/>
<dbReference type="RefSeq" id="WP_036637186.1">
    <property type="nucleotide sequence ID" value="NZ_CP034413.3"/>
</dbReference>
<evidence type="ECO:0000313" key="1">
    <source>
        <dbReference type="EMBL" id="QCI60142.1"/>
    </source>
</evidence>
<dbReference type="InterPro" id="IPR037175">
    <property type="entry name" value="KFase_sf"/>
</dbReference>
<gene>
    <name evidence="1" type="ORF">EIO64_13750</name>
</gene>
<dbReference type="KEGG" id="obj:EIO64_13750"/>
<dbReference type="SUPFAM" id="SSF102198">
    <property type="entry name" value="Putative cyclase"/>
    <property type="match status" value="1"/>
</dbReference>
<dbReference type="PANTHER" id="PTHR31118">
    <property type="entry name" value="CYCLASE-LIKE PROTEIN 2"/>
    <property type="match status" value="1"/>
</dbReference>
<dbReference type="Pfam" id="PF04199">
    <property type="entry name" value="Cyclase"/>
    <property type="match status" value="1"/>
</dbReference>
<sequence length="256" mass="28999">MANLTLWEQIKELKSPKYKWVDLTHELSPETPHWFGFKPLQADLLFDYAEGTPEDMMAPMRCIQYSVASQYGTHTDVPRHFWGSGRDMSAITVQELMYPLVVIDKSAECAANPDFMLTVDDLKAWEAQYGRIPEGAFVAFRSDWYKKPNLDNPDENGVPHYPGWDKAAIQWLVEERNIGAIGHEPADTDPGFVTTKEGAYPYPGEQYILQVDRIQIEVMRNLDQVPPVGSLIVIGFPKLKDGTGFPTRCFAICPVD</sequence>
<dbReference type="InterPro" id="IPR007325">
    <property type="entry name" value="KFase/CYL"/>
</dbReference>
<dbReference type="AlphaFoldDB" id="A0A4D7B1G8"/>
<reference evidence="2" key="1">
    <citation type="submission" date="2018-12" db="EMBL/GenBank/DDBJ databases">
        <title>Dusodibacter welbiota gen. nov., sp. nov., isolated from human faeces and emended description of the Oscillibacter genus.</title>
        <authorList>
            <person name="Le Roy T."/>
            <person name="Van der Smissen P."/>
            <person name="Delzenne N."/>
            <person name="Muccioli G."/>
            <person name="Collet J.F."/>
            <person name="Cani P.D."/>
        </authorList>
    </citation>
    <scope>NUCLEOTIDE SEQUENCE [LARGE SCALE GENOMIC DNA]</scope>
    <source>
        <strain evidence="2">J115</strain>
    </source>
</reference>
<name>A0A4D7B1G8_9FIRM</name>
<protein>
    <submittedName>
        <fullName evidence="1">Cyclase family protein</fullName>
    </submittedName>
</protein>
<dbReference type="GO" id="GO:0019441">
    <property type="term" value="P:L-tryptophan catabolic process to kynurenine"/>
    <property type="evidence" value="ECO:0007669"/>
    <property type="project" value="InterPro"/>
</dbReference>
<dbReference type="GeneID" id="89521671"/>
<dbReference type="GO" id="GO:0004061">
    <property type="term" value="F:arylformamidase activity"/>
    <property type="evidence" value="ECO:0007669"/>
    <property type="project" value="InterPro"/>
</dbReference>
<keyword evidence="2" id="KW-1185">Reference proteome</keyword>
<accession>A0A4D7B1G8</accession>